<keyword evidence="1" id="KW-0732">Signal</keyword>
<comment type="caution">
    <text evidence="2">The sequence shown here is derived from an EMBL/GenBank/DDBJ whole genome shotgun (WGS) entry which is preliminary data.</text>
</comment>
<feature type="chain" id="PRO_5012611901" evidence="1">
    <location>
        <begin position="25"/>
        <end position="516"/>
    </location>
</feature>
<reference evidence="2 3" key="1">
    <citation type="submission" date="2016-10" db="EMBL/GenBank/DDBJ databases">
        <title>Genome sequence of Planktotalea frisia SH6-1.</title>
        <authorList>
            <person name="Poehlein A."/>
            <person name="Bakenhus I."/>
            <person name="Voget S."/>
            <person name="Brinkhoff T."/>
            <person name="Simon M."/>
        </authorList>
    </citation>
    <scope>NUCLEOTIDE SEQUENCE [LARGE SCALE GENOMIC DNA]</scope>
    <source>
        <strain evidence="2 3">SH6-1</strain>
    </source>
</reference>
<accession>A0A1L9NZ16</accession>
<dbReference type="RefSeq" id="WP_139292102.1">
    <property type="nucleotide sequence ID" value="NZ_MLCB01000099.1"/>
</dbReference>
<dbReference type="OrthoDB" id="7929427at2"/>
<feature type="signal peptide" evidence="1">
    <location>
        <begin position="1"/>
        <end position="24"/>
    </location>
</feature>
<dbReference type="STRING" id="696762.PFRI_13380"/>
<dbReference type="Proteomes" id="UP000184514">
    <property type="component" value="Unassembled WGS sequence"/>
</dbReference>
<keyword evidence="3" id="KW-1185">Reference proteome</keyword>
<proteinExistence type="predicted"/>
<evidence type="ECO:0000313" key="2">
    <source>
        <dbReference type="EMBL" id="OJI94404.1"/>
    </source>
</evidence>
<evidence type="ECO:0000256" key="1">
    <source>
        <dbReference type="SAM" id="SignalP"/>
    </source>
</evidence>
<dbReference type="EMBL" id="MLCB01000099">
    <property type="protein sequence ID" value="OJI94404.1"/>
    <property type="molecule type" value="Genomic_DNA"/>
</dbReference>
<protein>
    <submittedName>
        <fullName evidence="2">Uncharacterized protein</fullName>
    </submittedName>
</protein>
<name>A0A1L9NZ16_9RHOB</name>
<organism evidence="2 3">
    <name type="scientific">Planktotalea frisia</name>
    <dbReference type="NCBI Taxonomy" id="696762"/>
    <lineage>
        <taxon>Bacteria</taxon>
        <taxon>Pseudomonadati</taxon>
        <taxon>Pseudomonadota</taxon>
        <taxon>Alphaproteobacteria</taxon>
        <taxon>Rhodobacterales</taxon>
        <taxon>Paracoccaceae</taxon>
        <taxon>Planktotalea</taxon>
    </lineage>
</organism>
<dbReference type="AlphaFoldDB" id="A0A1L9NZ16"/>
<sequence length="516" mass="55049">MTGVKRSITLAGLAWAMFSFPALANDPLSAIEWLEKRPKQIVVPLSEFPQSNTIDEPAVAGSVVTPQVTVSPLGAPVRAAAGLLPSNVTGLPRTLWQGSDVETLTTLMSAIDVEQHPALQSLLYTLLLAEADPPQTDQNESFIRARVQKLLELGALDPATALLERADPAHVDLFKLYFDVSLLNGNAEAPCEALRRNPNLSRDFAPRIYCDALGQKWDSAALTLATADAIGALEPLDVALLEGFLDPELFDTVPPVPQRPTVLQFRLFEAIGEALPTSSLPREFTATDISGDAGWKPQLDAAERLARVGAISENRLLGIYTSRIPSASGGIWDRVESMQRLETALKSGDPTAILKQLKRAWGKVKEANLEVPIATLFSQDLLRLPSTGADADLISRIALLSPDYESVAQRETSDATLKVAQSIAIGEPEADSTVLISAAIEAGFSGSGAPARLSEMVADNRLGEAILRAMALTASGAAGDSAALQSGLAFLRSVGLEDTARRTALQVLLLERRDQG</sequence>
<gene>
    <name evidence="2" type="ORF">PFRI_13380</name>
</gene>
<evidence type="ECO:0000313" key="3">
    <source>
        <dbReference type="Proteomes" id="UP000184514"/>
    </source>
</evidence>